<sequence>MAASSEDWSEEELRLEKEHFKKIVNAYLYYKAYGYLQIEKMKKNYHLLPERHKDLLKDYPSHIEKCKEAIDANFEFIKGVVSNAIGFLNNSDVSDFSWEDAQCQVVPATCFDMEKVVTTIKQFYRDWSKEGEKERELCYDPIITQLKKYFPPSDCDVSSVKVLVPGSGLGRLAFDIAHLGYCCEGNEFSMYMLLASNFMLNKNDGTELHTVHPWALKTCNNLEYSHQLSSIKIPDVNPSELPQYGLFSMSAGDFLQVYTEKDQWDCIACCFFIDTAHNVIEYIENIYKILKPGGLWINFGPLLYHFADMPGETSLELSWEDIKRISCKIGFEIMTETLNCPSYYIQHPQSMIQLCYNSVLLVAKKPSPKLTTPE</sequence>
<name>A0A1X7TM47_AMPQE</name>
<dbReference type="eggNOG" id="KOG2798">
    <property type="taxonomic scope" value="Eukaryota"/>
</dbReference>
<accession>A0A1X7TM47</accession>
<dbReference type="GO" id="GO:0030735">
    <property type="term" value="F:carnosine N-methyltransferase activity"/>
    <property type="evidence" value="ECO:0007669"/>
    <property type="project" value="UniProtKB-EC"/>
</dbReference>
<reference evidence="7" key="1">
    <citation type="journal article" date="2010" name="Nature">
        <title>The Amphimedon queenslandica genome and the evolution of animal complexity.</title>
        <authorList>
            <person name="Srivastava M."/>
            <person name="Simakov O."/>
            <person name="Chapman J."/>
            <person name="Fahey B."/>
            <person name="Gauthier M.E."/>
            <person name="Mitros T."/>
            <person name="Richards G.S."/>
            <person name="Conaco C."/>
            <person name="Dacre M."/>
            <person name="Hellsten U."/>
            <person name="Larroux C."/>
            <person name="Putnam N.H."/>
            <person name="Stanke M."/>
            <person name="Adamska M."/>
            <person name="Darling A."/>
            <person name="Degnan S.M."/>
            <person name="Oakley T.H."/>
            <person name="Plachetzki D.C."/>
            <person name="Zhai Y."/>
            <person name="Adamski M."/>
            <person name="Calcino A."/>
            <person name="Cummins S.F."/>
            <person name="Goodstein D.M."/>
            <person name="Harris C."/>
            <person name="Jackson D.J."/>
            <person name="Leys S.P."/>
            <person name="Shu S."/>
            <person name="Woodcroft B.J."/>
            <person name="Vervoort M."/>
            <person name="Kosik K.S."/>
            <person name="Manning G."/>
            <person name="Degnan B.M."/>
            <person name="Rokhsar D.S."/>
        </authorList>
    </citation>
    <scope>NUCLEOTIDE SEQUENCE [LARGE SCALE GENOMIC DNA]</scope>
</reference>
<keyword evidence="5" id="KW-0949">S-adenosyl-L-methionine</keyword>
<dbReference type="SMART" id="SM01296">
    <property type="entry name" value="N2227"/>
    <property type="match status" value="1"/>
</dbReference>
<dbReference type="PANTHER" id="PTHR12303">
    <property type="entry name" value="CARNOSINE N-METHYLTRANSFERASE"/>
    <property type="match status" value="1"/>
</dbReference>
<dbReference type="SUPFAM" id="SSF53335">
    <property type="entry name" value="S-adenosyl-L-methionine-dependent methyltransferases"/>
    <property type="match status" value="1"/>
</dbReference>
<evidence type="ECO:0000256" key="2">
    <source>
        <dbReference type="ARBA" id="ARBA00012003"/>
    </source>
</evidence>
<reference evidence="6" key="2">
    <citation type="submission" date="2017-05" db="UniProtKB">
        <authorList>
            <consortium name="EnsemblMetazoa"/>
        </authorList>
    </citation>
    <scope>IDENTIFICATION</scope>
</reference>
<dbReference type="InParanoid" id="A0A1X7TM47"/>
<dbReference type="AlphaFoldDB" id="A0A1X7TM47"/>
<dbReference type="GO" id="GO:0035498">
    <property type="term" value="P:carnosine metabolic process"/>
    <property type="evidence" value="ECO:0007669"/>
    <property type="project" value="TreeGrafter"/>
</dbReference>
<dbReference type="FunCoup" id="A0A1X7TM47">
    <property type="interactions" value="475"/>
</dbReference>
<dbReference type="STRING" id="400682.A0A1X7TM47"/>
<evidence type="ECO:0000256" key="1">
    <source>
        <dbReference type="ARBA" id="ARBA00010086"/>
    </source>
</evidence>
<dbReference type="Proteomes" id="UP000007879">
    <property type="component" value="Unassembled WGS sequence"/>
</dbReference>
<evidence type="ECO:0000256" key="4">
    <source>
        <dbReference type="ARBA" id="ARBA00022679"/>
    </source>
</evidence>
<keyword evidence="3" id="KW-0489">Methyltransferase</keyword>
<dbReference type="GO" id="GO:0032259">
    <property type="term" value="P:methylation"/>
    <property type="evidence" value="ECO:0007669"/>
    <property type="project" value="UniProtKB-KW"/>
</dbReference>
<protein>
    <recommendedName>
        <fullName evidence="2">carnosine N-methyltransferase</fullName>
        <ecNumber evidence="2">2.1.1.22</ecNumber>
    </recommendedName>
</protein>
<evidence type="ECO:0000313" key="7">
    <source>
        <dbReference type="Proteomes" id="UP000007879"/>
    </source>
</evidence>
<dbReference type="InterPro" id="IPR012901">
    <property type="entry name" value="CARME"/>
</dbReference>
<dbReference type="EC" id="2.1.1.22" evidence="2"/>
<dbReference type="OMA" id="GSMSMCA"/>
<dbReference type="PANTHER" id="PTHR12303:SF6">
    <property type="entry name" value="CARNOSINE N-METHYLTRANSFERASE"/>
    <property type="match status" value="1"/>
</dbReference>
<dbReference type="Gene3D" id="3.40.50.150">
    <property type="entry name" value="Vaccinia Virus protein VP39"/>
    <property type="match status" value="1"/>
</dbReference>
<dbReference type="InterPro" id="IPR029063">
    <property type="entry name" value="SAM-dependent_MTases_sf"/>
</dbReference>
<dbReference type="OrthoDB" id="978at2759"/>
<dbReference type="EnsemblMetazoa" id="Aqu2.1.15713_001">
    <property type="protein sequence ID" value="Aqu2.1.15713_001"/>
    <property type="gene ID" value="Aqu2.1.15713"/>
</dbReference>
<dbReference type="GO" id="GO:0005634">
    <property type="term" value="C:nucleus"/>
    <property type="evidence" value="ECO:0007669"/>
    <property type="project" value="TreeGrafter"/>
</dbReference>
<evidence type="ECO:0000256" key="3">
    <source>
        <dbReference type="ARBA" id="ARBA00022603"/>
    </source>
</evidence>
<dbReference type="EnsemblMetazoa" id="XM_020003345.1">
    <property type="protein sequence ID" value="XP_019858904.1"/>
    <property type="gene ID" value="LOC100637183"/>
</dbReference>
<proteinExistence type="inferred from homology"/>
<dbReference type="KEGG" id="aqu:100637183"/>
<dbReference type="Pfam" id="PF07942">
    <property type="entry name" value="CARME"/>
    <property type="match status" value="1"/>
</dbReference>
<evidence type="ECO:0000256" key="5">
    <source>
        <dbReference type="ARBA" id="ARBA00022691"/>
    </source>
</evidence>
<keyword evidence="4" id="KW-0808">Transferase</keyword>
<evidence type="ECO:0000313" key="6">
    <source>
        <dbReference type="EnsemblMetazoa" id="Aqu2.1.15713_001"/>
    </source>
</evidence>
<comment type="similarity">
    <text evidence="1">Belongs to the carnosine N-methyltransferase family.</text>
</comment>
<organism evidence="6">
    <name type="scientific">Amphimedon queenslandica</name>
    <name type="common">Sponge</name>
    <dbReference type="NCBI Taxonomy" id="400682"/>
    <lineage>
        <taxon>Eukaryota</taxon>
        <taxon>Metazoa</taxon>
        <taxon>Porifera</taxon>
        <taxon>Demospongiae</taxon>
        <taxon>Heteroscleromorpha</taxon>
        <taxon>Haplosclerida</taxon>
        <taxon>Niphatidae</taxon>
        <taxon>Amphimedon</taxon>
    </lineage>
</organism>
<gene>
    <name evidence="6" type="primary">100637183</name>
</gene>
<keyword evidence="7" id="KW-1185">Reference proteome</keyword>
<dbReference type="GO" id="GO:0005829">
    <property type="term" value="C:cytosol"/>
    <property type="evidence" value="ECO:0007669"/>
    <property type="project" value="TreeGrafter"/>
</dbReference>